<name>A0A1V6VW26_PENNA</name>
<sequence>MLDAHLDKKKAWDRAIKADPEWRSFVEKKRAEEKNTSKNANPVFQGGELGFFSMPAESSPEHQRDSLETKANSAIQGGELSFFLAKIPPINDAFEIQKPAKIDHEHSAINHEHSAINHEHSAIDHDHSMINHDHSIFHQTRYDLIRDR</sequence>
<dbReference type="Proteomes" id="UP000191691">
    <property type="component" value="Unassembled WGS sequence"/>
</dbReference>
<evidence type="ECO:0000313" key="2">
    <source>
        <dbReference type="EMBL" id="OQE54888.1"/>
    </source>
</evidence>
<feature type="region of interest" description="Disordered" evidence="1">
    <location>
        <begin position="29"/>
        <end position="70"/>
    </location>
</feature>
<evidence type="ECO:0000256" key="1">
    <source>
        <dbReference type="SAM" id="MobiDB-lite"/>
    </source>
</evidence>
<reference evidence="3" key="1">
    <citation type="journal article" date="2017" name="Nat. Microbiol.">
        <title>Global analysis of biosynthetic gene clusters reveals vast potential of secondary metabolite production in Penicillium species.</title>
        <authorList>
            <person name="Nielsen J.C."/>
            <person name="Grijseels S."/>
            <person name="Prigent S."/>
            <person name="Ji B."/>
            <person name="Dainat J."/>
            <person name="Nielsen K.F."/>
            <person name="Frisvad J.C."/>
            <person name="Workman M."/>
            <person name="Nielsen J."/>
        </authorList>
    </citation>
    <scope>NUCLEOTIDE SEQUENCE [LARGE SCALE GENOMIC DNA]</scope>
    <source>
        <strain evidence="3">IBT 13039</strain>
    </source>
</reference>
<evidence type="ECO:0000313" key="3">
    <source>
        <dbReference type="Proteomes" id="UP000191691"/>
    </source>
</evidence>
<comment type="caution">
    <text evidence="2">The sequence shown here is derived from an EMBL/GenBank/DDBJ whole genome shotgun (WGS) entry which is preliminary data.</text>
</comment>
<protein>
    <submittedName>
        <fullName evidence="2">Uncharacterized protein</fullName>
    </submittedName>
</protein>
<dbReference type="EMBL" id="MOOB01000444">
    <property type="protein sequence ID" value="OQE54888.1"/>
    <property type="molecule type" value="Genomic_DNA"/>
</dbReference>
<dbReference type="AlphaFoldDB" id="A0A1V6VW26"/>
<organism evidence="2 3">
    <name type="scientific">Penicillium nalgiovense</name>
    <dbReference type="NCBI Taxonomy" id="60175"/>
    <lineage>
        <taxon>Eukaryota</taxon>
        <taxon>Fungi</taxon>
        <taxon>Dikarya</taxon>
        <taxon>Ascomycota</taxon>
        <taxon>Pezizomycotina</taxon>
        <taxon>Eurotiomycetes</taxon>
        <taxon>Eurotiomycetidae</taxon>
        <taxon>Eurotiales</taxon>
        <taxon>Aspergillaceae</taxon>
        <taxon>Penicillium</taxon>
    </lineage>
</organism>
<keyword evidence="3" id="KW-1185">Reference proteome</keyword>
<gene>
    <name evidence="2" type="ORF">PENNAL_c0444G02897</name>
</gene>
<proteinExistence type="predicted"/>
<accession>A0A1V6VW26</accession>
<feature type="non-terminal residue" evidence="2">
    <location>
        <position position="148"/>
    </location>
</feature>
<feature type="compositionally biased region" description="Basic and acidic residues" evidence="1">
    <location>
        <begin position="59"/>
        <end position="68"/>
    </location>
</feature>